<feature type="domain" description="Solute-binding protein family 3/N-terminal" evidence="11">
    <location>
        <begin position="35"/>
        <end position="363"/>
    </location>
</feature>
<dbReference type="EMBL" id="VLLG01000005">
    <property type="protein sequence ID" value="TWI84021.1"/>
    <property type="molecule type" value="Genomic_DNA"/>
</dbReference>
<dbReference type="InterPro" id="IPR001320">
    <property type="entry name" value="Iontro_rcpt_C"/>
</dbReference>
<accession>A0A562SS04</accession>
<feature type="transmembrane region" description="Helical" evidence="10">
    <location>
        <begin position="148"/>
        <end position="166"/>
    </location>
</feature>
<evidence type="ECO:0000256" key="3">
    <source>
        <dbReference type="ARBA" id="ARBA00022692"/>
    </source>
</evidence>
<comment type="caution">
    <text evidence="13">The sequence shown here is derived from an EMBL/GenBank/DDBJ whole genome shotgun (WGS) entry which is preliminary data.</text>
</comment>
<evidence type="ECO:0000256" key="10">
    <source>
        <dbReference type="SAM" id="Phobius"/>
    </source>
</evidence>
<dbReference type="GO" id="GO:0016020">
    <property type="term" value="C:membrane"/>
    <property type="evidence" value="ECO:0007669"/>
    <property type="project" value="UniProtKB-SubCell"/>
</dbReference>
<evidence type="ECO:0000259" key="11">
    <source>
        <dbReference type="SMART" id="SM00062"/>
    </source>
</evidence>
<dbReference type="Gene3D" id="1.10.287.70">
    <property type="match status" value="1"/>
</dbReference>
<evidence type="ECO:0000256" key="2">
    <source>
        <dbReference type="ARBA" id="ARBA00022448"/>
    </source>
</evidence>
<name>A0A562SS04_CHIJA</name>
<evidence type="ECO:0000313" key="13">
    <source>
        <dbReference type="EMBL" id="TWI84021.1"/>
    </source>
</evidence>
<organism evidence="13 14">
    <name type="scientific">Chitinophaga japonensis</name>
    <name type="common">Flexibacter japonensis</name>
    <dbReference type="NCBI Taxonomy" id="104662"/>
    <lineage>
        <taxon>Bacteria</taxon>
        <taxon>Pseudomonadati</taxon>
        <taxon>Bacteroidota</taxon>
        <taxon>Chitinophagia</taxon>
        <taxon>Chitinophagales</taxon>
        <taxon>Chitinophagaceae</taxon>
        <taxon>Chitinophaga</taxon>
    </lineage>
</organism>
<dbReference type="Gene3D" id="3.40.190.10">
    <property type="entry name" value="Periplasmic binding protein-like II"/>
    <property type="match status" value="2"/>
</dbReference>
<dbReference type="InterPro" id="IPR015683">
    <property type="entry name" value="Ionotropic_Glu_rcpt"/>
</dbReference>
<dbReference type="Proteomes" id="UP000316778">
    <property type="component" value="Unassembled WGS sequence"/>
</dbReference>
<dbReference type="GO" id="GO:0015276">
    <property type="term" value="F:ligand-gated monoatomic ion channel activity"/>
    <property type="evidence" value="ECO:0007669"/>
    <property type="project" value="InterPro"/>
</dbReference>
<evidence type="ECO:0000256" key="7">
    <source>
        <dbReference type="ARBA" id="ARBA00023170"/>
    </source>
</evidence>
<evidence type="ECO:0000256" key="6">
    <source>
        <dbReference type="ARBA" id="ARBA00023136"/>
    </source>
</evidence>
<keyword evidence="7" id="KW-0675">Receptor</keyword>
<comment type="subcellular location">
    <subcellularLocation>
        <location evidence="1">Membrane</location>
        <topology evidence="1">Multi-pass membrane protein</topology>
    </subcellularLocation>
</comment>
<protein>
    <submittedName>
        <fullName evidence="13">Ligand-gated ion channel</fullName>
    </submittedName>
</protein>
<dbReference type="Pfam" id="PF00497">
    <property type="entry name" value="SBP_bac_3"/>
    <property type="match status" value="1"/>
</dbReference>
<dbReference type="SUPFAM" id="SSF53850">
    <property type="entry name" value="Periplasmic binding protein-like II"/>
    <property type="match status" value="1"/>
</dbReference>
<evidence type="ECO:0000259" key="12">
    <source>
        <dbReference type="SMART" id="SM00079"/>
    </source>
</evidence>
<evidence type="ECO:0000256" key="5">
    <source>
        <dbReference type="ARBA" id="ARBA00023065"/>
    </source>
</evidence>
<gene>
    <name evidence="13" type="ORF">LX66_4383</name>
</gene>
<dbReference type="RefSeq" id="WP_145717513.1">
    <property type="nucleotide sequence ID" value="NZ_BAAAFY010000002.1"/>
</dbReference>
<dbReference type="SMART" id="SM00079">
    <property type="entry name" value="PBPe"/>
    <property type="match status" value="1"/>
</dbReference>
<evidence type="ECO:0000256" key="8">
    <source>
        <dbReference type="ARBA" id="ARBA00023180"/>
    </source>
</evidence>
<dbReference type="InterPro" id="IPR001638">
    <property type="entry name" value="Solute-binding_3/MltF_N"/>
</dbReference>
<evidence type="ECO:0000256" key="4">
    <source>
        <dbReference type="ARBA" id="ARBA00022989"/>
    </source>
</evidence>
<keyword evidence="5" id="KW-0406">Ion transport</keyword>
<keyword evidence="2" id="KW-0813">Transport</keyword>
<dbReference type="AlphaFoldDB" id="A0A562SS04"/>
<sequence length="364" mass="40385">MKPGIFLNKPACLFILLLSFYTIRLSAQQVDTASYLKVGVYVSPPFVMEEAAGLSGMSMELWDTIAARLQLPCRYEIVPTLRELVSRTSTGNFDVAVTNLTITQNRALRIDFTQPWYDAGLRIMIDKDRGAGLYDVISGLYDAGHLRAYAWLILVILVATLLLTLFDRKFDKDFPRRWREGLAESFYHVMSVSTSGGTSRKNLFGWKGRIFSALWLVCGVAVIAYVTSSITSVMTTLSLRNQVHGLADLSGKTVGVFTGSVSEEYMSASGMQTLSYNNIDEAVRALHAKEIAAIIGDAPVLEYYGHTHPEAPVAVVGRLFRPDKYGFGLPLHSPLTKRITVELLGARERGLIAALRRKYLGETR</sequence>
<reference evidence="13 14" key="1">
    <citation type="journal article" date="2013" name="Stand. Genomic Sci.">
        <title>Genomic Encyclopedia of Type Strains, Phase I: The one thousand microbial genomes (KMG-I) project.</title>
        <authorList>
            <person name="Kyrpides N.C."/>
            <person name="Woyke T."/>
            <person name="Eisen J.A."/>
            <person name="Garrity G."/>
            <person name="Lilburn T.G."/>
            <person name="Beck B.J."/>
            <person name="Whitman W.B."/>
            <person name="Hugenholtz P."/>
            <person name="Klenk H.P."/>
        </authorList>
    </citation>
    <scope>NUCLEOTIDE SEQUENCE [LARGE SCALE GENOMIC DNA]</scope>
    <source>
        <strain evidence="13 14">DSM 13484</strain>
    </source>
</reference>
<feature type="domain" description="Ionotropic glutamate receptor C-terminal" evidence="12">
    <location>
        <begin position="35"/>
        <end position="362"/>
    </location>
</feature>
<keyword evidence="9" id="KW-0407">Ion channel</keyword>
<evidence type="ECO:0000313" key="14">
    <source>
        <dbReference type="Proteomes" id="UP000316778"/>
    </source>
</evidence>
<keyword evidence="8" id="KW-0325">Glycoprotein</keyword>
<feature type="transmembrane region" description="Helical" evidence="10">
    <location>
        <begin position="210"/>
        <end position="228"/>
    </location>
</feature>
<dbReference type="OrthoDB" id="9799090at2"/>
<keyword evidence="4 10" id="KW-1133">Transmembrane helix</keyword>
<dbReference type="SUPFAM" id="SSF81324">
    <property type="entry name" value="Voltage-gated potassium channels"/>
    <property type="match status" value="1"/>
</dbReference>
<dbReference type="Pfam" id="PF00060">
    <property type="entry name" value="Lig_chan"/>
    <property type="match status" value="1"/>
</dbReference>
<dbReference type="SMART" id="SM00062">
    <property type="entry name" value="PBPb"/>
    <property type="match status" value="1"/>
</dbReference>
<dbReference type="PANTHER" id="PTHR18966">
    <property type="entry name" value="IONOTROPIC GLUTAMATE RECEPTOR"/>
    <property type="match status" value="1"/>
</dbReference>
<proteinExistence type="predicted"/>
<keyword evidence="3 10" id="KW-0812">Transmembrane</keyword>
<keyword evidence="6 10" id="KW-0472">Membrane</keyword>
<evidence type="ECO:0000256" key="1">
    <source>
        <dbReference type="ARBA" id="ARBA00004141"/>
    </source>
</evidence>
<keyword evidence="14" id="KW-1185">Reference proteome</keyword>
<evidence type="ECO:0000256" key="9">
    <source>
        <dbReference type="ARBA" id="ARBA00023303"/>
    </source>
</evidence>